<dbReference type="RefSeq" id="WP_007884484.1">
    <property type="nucleotide sequence ID" value="NZ_CATYLF010000005.1"/>
</dbReference>
<keyword evidence="2" id="KW-0812">Transmembrane</keyword>
<protein>
    <recommendedName>
        <fullName evidence="5">DUF4190 domain-containing protein</fullName>
    </recommendedName>
</protein>
<dbReference type="OrthoDB" id="2065293at2"/>
<keyword evidence="4" id="KW-1185">Reference proteome</keyword>
<keyword evidence="2" id="KW-0472">Membrane</keyword>
<feature type="compositionally biased region" description="Polar residues" evidence="1">
    <location>
        <begin position="16"/>
        <end position="65"/>
    </location>
</feature>
<dbReference type="EMBL" id="CVRS01000016">
    <property type="protein sequence ID" value="CRL32894.1"/>
    <property type="molecule type" value="Genomic_DNA"/>
</dbReference>
<accession>A0A0M6WB13</accession>
<proteinExistence type="predicted"/>
<reference evidence="4" key="1">
    <citation type="submission" date="2015-05" db="EMBL/GenBank/DDBJ databases">
        <authorList>
            <consortium name="Pathogen Informatics"/>
        </authorList>
    </citation>
    <scope>NUCLEOTIDE SEQUENCE [LARGE SCALE GENOMIC DNA]</scope>
    <source>
        <strain evidence="4">L1-83</strain>
    </source>
</reference>
<feature type="transmembrane region" description="Helical" evidence="2">
    <location>
        <begin position="128"/>
        <end position="148"/>
    </location>
</feature>
<keyword evidence="2" id="KW-1133">Transmembrane helix</keyword>
<dbReference type="AlphaFoldDB" id="A0A0M6WB13"/>
<evidence type="ECO:0008006" key="5">
    <source>
        <dbReference type="Google" id="ProtNLM"/>
    </source>
</evidence>
<evidence type="ECO:0000313" key="3">
    <source>
        <dbReference type="EMBL" id="CRL32894.1"/>
    </source>
</evidence>
<dbReference type="STRING" id="360807.ERS852392_00463"/>
<evidence type="ECO:0000256" key="1">
    <source>
        <dbReference type="SAM" id="MobiDB-lite"/>
    </source>
</evidence>
<feature type="region of interest" description="Disordered" evidence="1">
    <location>
        <begin position="1"/>
        <end position="65"/>
    </location>
</feature>
<evidence type="ECO:0000313" key="4">
    <source>
        <dbReference type="Proteomes" id="UP000049828"/>
    </source>
</evidence>
<evidence type="ECO:0000256" key="2">
    <source>
        <dbReference type="SAM" id="Phobius"/>
    </source>
</evidence>
<feature type="compositionally biased region" description="Low complexity" evidence="1">
    <location>
        <begin position="1"/>
        <end position="15"/>
    </location>
</feature>
<gene>
    <name evidence="3" type="ORF">RIL183_00771</name>
</gene>
<name>A0A0M6WB13_9FIRM</name>
<feature type="transmembrane region" description="Helical" evidence="2">
    <location>
        <begin position="86"/>
        <end position="107"/>
    </location>
</feature>
<dbReference type="Proteomes" id="UP000049828">
    <property type="component" value="Unassembled WGS sequence"/>
</dbReference>
<organism evidence="3 4">
    <name type="scientific">Roseburia inulinivorans</name>
    <dbReference type="NCBI Taxonomy" id="360807"/>
    <lineage>
        <taxon>Bacteria</taxon>
        <taxon>Bacillati</taxon>
        <taxon>Bacillota</taxon>
        <taxon>Clostridia</taxon>
        <taxon>Lachnospirales</taxon>
        <taxon>Lachnospiraceae</taxon>
        <taxon>Roseburia</taxon>
    </lineage>
</organism>
<sequence>MSENFNEQNENNQNEYGTSQNIYGNTQTTYGDTQNSYGSENNYGGTQNSYGGTQNTYGYNNQPQYQSGMENQQQELVPQMSVGQWMLTYLLVNIPIVNIVMYIIWLIGKNPKDAIRKNWARGQLFMGLIIFGIMLIFTIIALTVSTLVGGSSSGSSKIDTGVTSDYYAADDDGDQAEDIFNHDSEAATLPDTSEDRPVVDAEPMDGTWEDMSFFFDGHEYSLPFAYSEIEANGWTFDIADYGYEDGYVMNAGDQTYESIELKNPDYPDVTVKIGFVNLDSSAKDITECDIYAFSLDTCYGFDQVDAFPIMSVSGGLTIGMDEQSAVAIMGECDDVYEAEEYNSYSYQDEEYNRHLDFEVNDENGITYFDLTYYQ</sequence>
<dbReference type="GeneID" id="75163871"/>